<dbReference type="SUPFAM" id="SSF56784">
    <property type="entry name" value="HAD-like"/>
    <property type="match status" value="1"/>
</dbReference>
<dbReference type="AlphaFoldDB" id="A0A559IYF7"/>
<sequence>MKYSAVVLDLDGTLLNSKKEISQRNMKVVLSCFEQGMK</sequence>
<protein>
    <submittedName>
        <fullName evidence="1">Uncharacterized protein</fullName>
    </submittedName>
</protein>
<dbReference type="OrthoDB" id="9781413at2"/>
<dbReference type="Gene3D" id="3.40.50.1000">
    <property type="entry name" value="HAD superfamily/HAD-like"/>
    <property type="match status" value="1"/>
</dbReference>
<dbReference type="InterPro" id="IPR023214">
    <property type="entry name" value="HAD_sf"/>
</dbReference>
<dbReference type="Proteomes" id="UP000318102">
    <property type="component" value="Unassembled WGS sequence"/>
</dbReference>
<organism evidence="1 2">
    <name type="scientific">Paenibacillus agilis</name>
    <dbReference type="NCBI Taxonomy" id="3020863"/>
    <lineage>
        <taxon>Bacteria</taxon>
        <taxon>Bacillati</taxon>
        <taxon>Bacillota</taxon>
        <taxon>Bacilli</taxon>
        <taxon>Bacillales</taxon>
        <taxon>Paenibacillaceae</taxon>
        <taxon>Paenibacillus</taxon>
    </lineage>
</organism>
<proteinExistence type="predicted"/>
<dbReference type="PROSITE" id="PS01228">
    <property type="entry name" value="COF_1"/>
    <property type="match status" value="1"/>
</dbReference>
<gene>
    <name evidence="1" type="ORF">FPZ44_06145</name>
</gene>
<reference evidence="1 2" key="1">
    <citation type="submission" date="2019-07" db="EMBL/GenBank/DDBJ databases">
        <authorList>
            <person name="Kim J."/>
        </authorList>
    </citation>
    <scope>NUCLEOTIDE SEQUENCE [LARGE SCALE GENOMIC DNA]</scope>
    <source>
        <strain evidence="1 2">N4</strain>
    </source>
</reference>
<comment type="caution">
    <text evidence="1">The sequence shown here is derived from an EMBL/GenBank/DDBJ whole genome shotgun (WGS) entry which is preliminary data.</text>
</comment>
<name>A0A559IYF7_9BACL</name>
<dbReference type="RefSeq" id="WP_144988341.1">
    <property type="nucleotide sequence ID" value="NZ_VNJK01000001.1"/>
</dbReference>
<evidence type="ECO:0000313" key="1">
    <source>
        <dbReference type="EMBL" id="TVX92663.1"/>
    </source>
</evidence>
<keyword evidence="2" id="KW-1185">Reference proteome</keyword>
<dbReference type="InterPro" id="IPR036412">
    <property type="entry name" value="HAD-like_sf"/>
</dbReference>
<accession>A0A559IYF7</accession>
<evidence type="ECO:0000313" key="2">
    <source>
        <dbReference type="Proteomes" id="UP000318102"/>
    </source>
</evidence>
<dbReference type="Pfam" id="PF08282">
    <property type="entry name" value="Hydrolase_3"/>
    <property type="match status" value="1"/>
</dbReference>
<dbReference type="EMBL" id="VNJK01000001">
    <property type="protein sequence ID" value="TVX92663.1"/>
    <property type="molecule type" value="Genomic_DNA"/>
</dbReference>